<evidence type="ECO:0000256" key="3">
    <source>
        <dbReference type="ARBA" id="ARBA00023015"/>
    </source>
</evidence>
<dbReference type="FunFam" id="3.40.50.300:FF:000006">
    <property type="entry name" value="DNA-binding transcriptional regulator NtrC"/>
    <property type="match status" value="1"/>
</dbReference>
<organism evidence="7 8">
    <name type="scientific">Marinithermofilum abyssi</name>
    <dbReference type="NCBI Taxonomy" id="1571185"/>
    <lineage>
        <taxon>Bacteria</taxon>
        <taxon>Bacillati</taxon>
        <taxon>Bacillota</taxon>
        <taxon>Bacilli</taxon>
        <taxon>Bacillales</taxon>
        <taxon>Thermoactinomycetaceae</taxon>
        <taxon>Marinithermofilum</taxon>
    </lineage>
</organism>
<dbReference type="PANTHER" id="PTHR32071:SF81">
    <property type="entry name" value="PROPIONATE CATABOLISM OPERON REGULATORY PROTEIN"/>
    <property type="match status" value="1"/>
</dbReference>
<dbReference type="EMBL" id="BMHQ01000023">
    <property type="protein sequence ID" value="GGE29624.1"/>
    <property type="molecule type" value="Genomic_DNA"/>
</dbReference>
<dbReference type="Pfam" id="PF00158">
    <property type="entry name" value="Sigma54_activat"/>
    <property type="match status" value="1"/>
</dbReference>
<evidence type="ECO:0000313" key="7">
    <source>
        <dbReference type="EMBL" id="GGE29624.1"/>
    </source>
</evidence>
<dbReference type="InterPro" id="IPR058031">
    <property type="entry name" value="AAA_lid_NorR"/>
</dbReference>
<evidence type="ECO:0000256" key="4">
    <source>
        <dbReference type="ARBA" id="ARBA00023125"/>
    </source>
</evidence>
<dbReference type="Gene3D" id="1.10.10.60">
    <property type="entry name" value="Homeodomain-like"/>
    <property type="match status" value="1"/>
</dbReference>
<reference evidence="7" key="2">
    <citation type="submission" date="2020-09" db="EMBL/GenBank/DDBJ databases">
        <authorList>
            <person name="Sun Q."/>
            <person name="Zhou Y."/>
        </authorList>
    </citation>
    <scope>NUCLEOTIDE SEQUENCE</scope>
    <source>
        <strain evidence="7">CGMCC 1.15179</strain>
    </source>
</reference>
<dbReference type="Gene3D" id="3.40.50.300">
    <property type="entry name" value="P-loop containing nucleotide triphosphate hydrolases"/>
    <property type="match status" value="1"/>
</dbReference>
<evidence type="ECO:0000256" key="5">
    <source>
        <dbReference type="ARBA" id="ARBA00023163"/>
    </source>
</evidence>
<protein>
    <submittedName>
        <fullName evidence="7">Signal-transduction and transcriptional-control protein</fullName>
    </submittedName>
</protein>
<keyword evidence="4" id="KW-0238">DNA-binding</keyword>
<dbReference type="GO" id="GO:0006355">
    <property type="term" value="P:regulation of DNA-templated transcription"/>
    <property type="evidence" value="ECO:0007669"/>
    <property type="project" value="InterPro"/>
</dbReference>
<dbReference type="PROSITE" id="PS50045">
    <property type="entry name" value="SIGMA54_INTERACT_4"/>
    <property type="match status" value="1"/>
</dbReference>
<dbReference type="RefSeq" id="WP_188649131.1">
    <property type="nucleotide sequence ID" value="NZ_BMHQ01000023.1"/>
</dbReference>
<comment type="caution">
    <text evidence="7">The sequence shown here is derived from an EMBL/GenBank/DDBJ whole genome shotgun (WGS) entry which is preliminary data.</text>
</comment>
<dbReference type="InterPro" id="IPR029016">
    <property type="entry name" value="GAF-like_dom_sf"/>
</dbReference>
<dbReference type="InterPro" id="IPR025662">
    <property type="entry name" value="Sigma_54_int_dom_ATP-bd_1"/>
</dbReference>
<keyword evidence="1" id="KW-0547">Nucleotide-binding</keyword>
<evidence type="ECO:0000313" key="8">
    <source>
        <dbReference type="Proteomes" id="UP000625210"/>
    </source>
</evidence>
<dbReference type="InterPro" id="IPR002197">
    <property type="entry name" value="HTH_Fis"/>
</dbReference>
<dbReference type="AlphaFoldDB" id="A0A8J2VKL8"/>
<dbReference type="PROSITE" id="PS00676">
    <property type="entry name" value="SIGMA54_INTERACT_2"/>
    <property type="match status" value="1"/>
</dbReference>
<evidence type="ECO:0000259" key="6">
    <source>
        <dbReference type="PROSITE" id="PS50045"/>
    </source>
</evidence>
<dbReference type="CDD" id="cd00009">
    <property type="entry name" value="AAA"/>
    <property type="match status" value="1"/>
</dbReference>
<dbReference type="Pfam" id="PF02954">
    <property type="entry name" value="HTH_8"/>
    <property type="match status" value="1"/>
</dbReference>
<proteinExistence type="predicted"/>
<dbReference type="InterPro" id="IPR002078">
    <property type="entry name" value="Sigma_54_int"/>
</dbReference>
<dbReference type="InterPro" id="IPR003593">
    <property type="entry name" value="AAA+_ATPase"/>
</dbReference>
<dbReference type="PANTHER" id="PTHR32071">
    <property type="entry name" value="TRANSCRIPTIONAL REGULATORY PROTEIN"/>
    <property type="match status" value="1"/>
</dbReference>
<keyword evidence="2" id="KW-0067">ATP-binding</keyword>
<dbReference type="InterPro" id="IPR025944">
    <property type="entry name" value="Sigma_54_int_dom_CS"/>
</dbReference>
<feature type="domain" description="Sigma-54 factor interaction" evidence="6">
    <location>
        <begin position="349"/>
        <end position="579"/>
    </location>
</feature>
<reference evidence="7" key="1">
    <citation type="journal article" date="2014" name="Int. J. Syst. Evol. Microbiol.">
        <title>Complete genome sequence of Corynebacterium casei LMG S-19264T (=DSM 44701T), isolated from a smear-ripened cheese.</title>
        <authorList>
            <consortium name="US DOE Joint Genome Institute (JGI-PGF)"/>
            <person name="Walter F."/>
            <person name="Albersmeier A."/>
            <person name="Kalinowski J."/>
            <person name="Ruckert C."/>
        </authorList>
    </citation>
    <scope>NUCLEOTIDE SEQUENCE</scope>
    <source>
        <strain evidence="7">CGMCC 1.15179</strain>
    </source>
</reference>
<keyword evidence="3" id="KW-0805">Transcription regulation</keyword>
<dbReference type="GO" id="GO:0005524">
    <property type="term" value="F:ATP binding"/>
    <property type="evidence" value="ECO:0007669"/>
    <property type="project" value="UniProtKB-KW"/>
</dbReference>
<sequence length="661" mass="74275">MFRTSDIQNELLSLNVHSVPKHESNKLEKIWEGFVTDNLNNLVGIRNVIEKSWNRCVYKGVNPFQKKAPIYVTDEYIQHYLSEQNLVFSSLEPILNSLKSFAIDSGHLLVFCDNKGNILHMNGCSLLRSKAEKMNFVIGSSWSEINAGTNAIGTCISIKKPIQIFSAEHFCQEVHKWTCSASPIVDPATQKILGVIDLTGLREDVHPHSLSVAVSAAKSVEVSLRYNLEIERLKVLEYYLQTISRYPDSNLIALDRGLNVIKASPFLYEEKWITKNNKLVECPLSEPSELIGVSEKEWHIEDIRGRWRFLLQTCFLKGRPIGAIIHVLAPKRINTSNNKTITKYSFSNIIGDSEKIKSIISKAHAAAGCDLPVLIEGESGTGKELFAQAIHASSQRAKEPFISVNCGAIPKELAASEFFGFVGGSFTGADKKGRPGKFEQANNGTIFLDEIGEMPLDLQPLLLRVLEENEVVRLGGQEPYKINVRVIAATNKDLLVSVKEGYFRKDLYYRLKVLSLHIPPLRARPEDIIPLVQHYLRKACQEIGCSTPKLDKHTIKLLQAYQWPGNIRELRNFAYQTAINVTSDIVKVEDLPVEIQNKEALNQPEHKPVKVDTIRNQQKAIIEKVLIETNGNVTKAARRLGINRSTIYRKLGSDLSIFRGS</sequence>
<gene>
    <name evidence="7" type="primary">acoR</name>
    <name evidence="7" type="ORF">GCM10011571_34710</name>
</gene>
<dbReference type="PROSITE" id="PS00675">
    <property type="entry name" value="SIGMA54_INTERACT_1"/>
    <property type="match status" value="1"/>
</dbReference>
<evidence type="ECO:0000256" key="1">
    <source>
        <dbReference type="ARBA" id="ARBA00022741"/>
    </source>
</evidence>
<dbReference type="Gene3D" id="3.30.450.40">
    <property type="match status" value="1"/>
</dbReference>
<dbReference type="SMART" id="SM00382">
    <property type="entry name" value="AAA"/>
    <property type="match status" value="1"/>
</dbReference>
<dbReference type="Proteomes" id="UP000625210">
    <property type="component" value="Unassembled WGS sequence"/>
</dbReference>
<name>A0A8J2VKL8_9BACL</name>
<dbReference type="InterPro" id="IPR025943">
    <property type="entry name" value="Sigma_54_int_dom_ATP-bd_2"/>
</dbReference>
<evidence type="ECO:0000256" key="2">
    <source>
        <dbReference type="ARBA" id="ARBA00022840"/>
    </source>
</evidence>
<dbReference type="GO" id="GO:0043565">
    <property type="term" value="F:sequence-specific DNA binding"/>
    <property type="evidence" value="ECO:0007669"/>
    <property type="project" value="InterPro"/>
</dbReference>
<dbReference type="SUPFAM" id="SSF46689">
    <property type="entry name" value="Homeodomain-like"/>
    <property type="match status" value="1"/>
</dbReference>
<dbReference type="InterPro" id="IPR027417">
    <property type="entry name" value="P-loop_NTPase"/>
</dbReference>
<dbReference type="Gene3D" id="1.10.8.60">
    <property type="match status" value="1"/>
</dbReference>
<accession>A0A8J2VKL8</accession>
<dbReference type="Pfam" id="PF25601">
    <property type="entry name" value="AAA_lid_14"/>
    <property type="match status" value="1"/>
</dbReference>
<dbReference type="PROSITE" id="PS00688">
    <property type="entry name" value="SIGMA54_INTERACT_3"/>
    <property type="match status" value="1"/>
</dbReference>
<dbReference type="Pfam" id="PF01590">
    <property type="entry name" value="GAF"/>
    <property type="match status" value="1"/>
</dbReference>
<keyword evidence="8" id="KW-1185">Reference proteome</keyword>
<keyword evidence="5" id="KW-0804">Transcription</keyword>
<dbReference type="InterPro" id="IPR003018">
    <property type="entry name" value="GAF"/>
</dbReference>
<dbReference type="SUPFAM" id="SSF52540">
    <property type="entry name" value="P-loop containing nucleoside triphosphate hydrolases"/>
    <property type="match status" value="1"/>
</dbReference>
<dbReference type="InterPro" id="IPR009057">
    <property type="entry name" value="Homeodomain-like_sf"/>
</dbReference>